<dbReference type="Proteomes" id="UP000245368">
    <property type="component" value="Chromosome"/>
</dbReference>
<dbReference type="InterPro" id="IPR036680">
    <property type="entry name" value="SPOR-like_sf"/>
</dbReference>
<dbReference type="KEGG" id="dez:DKM44_13060"/>
<keyword evidence="4" id="KW-1185">Reference proteome</keyword>
<accession>A0A2Z3JLA8</accession>
<dbReference type="GO" id="GO:0042834">
    <property type="term" value="F:peptidoglycan binding"/>
    <property type="evidence" value="ECO:0007669"/>
    <property type="project" value="InterPro"/>
</dbReference>
<feature type="compositionally biased region" description="Low complexity" evidence="1">
    <location>
        <begin position="146"/>
        <end position="184"/>
    </location>
</feature>
<dbReference type="SUPFAM" id="SSF110997">
    <property type="entry name" value="Sporulation related repeat"/>
    <property type="match status" value="2"/>
</dbReference>
<dbReference type="Gene3D" id="3.30.70.1070">
    <property type="entry name" value="Sporulation related repeat"/>
    <property type="match status" value="2"/>
</dbReference>
<evidence type="ECO:0000256" key="1">
    <source>
        <dbReference type="SAM" id="MobiDB-lite"/>
    </source>
</evidence>
<dbReference type="PROSITE" id="PS51724">
    <property type="entry name" value="SPOR"/>
    <property type="match status" value="2"/>
</dbReference>
<evidence type="ECO:0000313" key="4">
    <source>
        <dbReference type="Proteomes" id="UP000245368"/>
    </source>
</evidence>
<organism evidence="3 4">
    <name type="scientific">Deinococcus irradiatisoli</name>
    <dbReference type="NCBI Taxonomy" id="2202254"/>
    <lineage>
        <taxon>Bacteria</taxon>
        <taxon>Thermotogati</taxon>
        <taxon>Deinococcota</taxon>
        <taxon>Deinococci</taxon>
        <taxon>Deinococcales</taxon>
        <taxon>Deinococcaceae</taxon>
        <taxon>Deinococcus</taxon>
    </lineage>
</organism>
<gene>
    <name evidence="3" type="ORF">DKM44_13060</name>
</gene>
<feature type="domain" description="SPOR" evidence="2">
    <location>
        <begin position="315"/>
        <end position="388"/>
    </location>
</feature>
<evidence type="ECO:0000259" key="2">
    <source>
        <dbReference type="PROSITE" id="PS51724"/>
    </source>
</evidence>
<dbReference type="AlphaFoldDB" id="A0A2Z3JLA8"/>
<dbReference type="InterPro" id="IPR007730">
    <property type="entry name" value="SPOR-like_dom"/>
</dbReference>
<sequence>MLIGILIVVLALGLGSLLLTQRNRAATLPSEPSPPADTATIPSAPGTSEVTSTPAPTATEPTPPAATATSTAAPPSTTSTAAPTASAAEAPSTAASQPQATTSPAAPEAAPTASTSATTQPQTAQTPPASAAQQSQQNGPVPTGSVQAPVTPQPDTTAPPVATTPPASTEPSAAAPSSAAPVTPRSGGAVATSAERTPLKRDYRISLGTFGSVSEAEGSTKAVRALGYTVYPIDLGSQVVAQVGPFADAQTAGAALSDIQRVYGGAVVYAPRQSATGAAPSTSTPTSTAPATSAGSSASTPAASPTAQPAASPAPAPSGPVYLQVGAFDRQDSAQRLVGMLSDLGYSPSVQAPEGQKVRVLIGPFSGDAVVQAENKLNDNGFDHFRVR</sequence>
<evidence type="ECO:0000313" key="3">
    <source>
        <dbReference type="EMBL" id="AWN24050.1"/>
    </source>
</evidence>
<dbReference type="EMBL" id="CP029494">
    <property type="protein sequence ID" value="AWN24050.1"/>
    <property type="molecule type" value="Genomic_DNA"/>
</dbReference>
<feature type="compositionally biased region" description="Low complexity" evidence="1">
    <location>
        <begin position="51"/>
        <end position="137"/>
    </location>
</feature>
<feature type="region of interest" description="Disordered" evidence="1">
    <location>
        <begin position="275"/>
        <end position="318"/>
    </location>
</feature>
<dbReference type="Pfam" id="PF05036">
    <property type="entry name" value="SPOR"/>
    <property type="match status" value="2"/>
</dbReference>
<protein>
    <recommendedName>
        <fullName evidence="2">SPOR domain-containing protein</fullName>
    </recommendedName>
</protein>
<feature type="region of interest" description="Disordered" evidence="1">
    <location>
        <begin position="26"/>
        <end position="195"/>
    </location>
</feature>
<reference evidence="3 4" key="1">
    <citation type="submission" date="2018-05" db="EMBL/GenBank/DDBJ databases">
        <title>Complete Genome Sequence of Deinococcus sp. strain 17bor-2.</title>
        <authorList>
            <person name="Srinivasan S."/>
        </authorList>
    </citation>
    <scope>NUCLEOTIDE SEQUENCE [LARGE SCALE GENOMIC DNA]</scope>
    <source>
        <strain evidence="3 4">17bor-2</strain>
    </source>
</reference>
<feature type="compositionally biased region" description="Low complexity" evidence="1">
    <location>
        <begin position="275"/>
        <end position="311"/>
    </location>
</feature>
<feature type="domain" description="SPOR" evidence="2">
    <location>
        <begin position="197"/>
        <end position="273"/>
    </location>
</feature>
<proteinExistence type="predicted"/>
<name>A0A2Z3JLA8_9DEIO</name>